<gene>
    <name evidence="1" type="ORF">D9619_007098</name>
</gene>
<evidence type="ECO:0000313" key="1">
    <source>
        <dbReference type="EMBL" id="KAF5315211.1"/>
    </source>
</evidence>
<dbReference type="OrthoDB" id="4708870at2759"/>
<dbReference type="AlphaFoldDB" id="A0A8H5B2N3"/>
<accession>A0A8H5B2N3</accession>
<proteinExistence type="predicted"/>
<comment type="caution">
    <text evidence="1">The sequence shown here is derived from an EMBL/GenBank/DDBJ whole genome shotgun (WGS) entry which is preliminary data.</text>
</comment>
<keyword evidence="2" id="KW-1185">Reference proteome</keyword>
<dbReference type="EMBL" id="JAACJJ010000043">
    <property type="protein sequence ID" value="KAF5315211.1"/>
    <property type="molecule type" value="Genomic_DNA"/>
</dbReference>
<name>A0A8H5B2N3_9AGAR</name>
<evidence type="ECO:0000313" key="2">
    <source>
        <dbReference type="Proteomes" id="UP000567179"/>
    </source>
</evidence>
<reference evidence="1 2" key="1">
    <citation type="journal article" date="2020" name="ISME J.">
        <title>Uncovering the hidden diversity of litter-decomposition mechanisms in mushroom-forming fungi.</title>
        <authorList>
            <person name="Floudas D."/>
            <person name="Bentzer J."/>
            <person name="Ahren D."/>
            <person name="Johansson T."/>
            <person name="Persson P."/>
            <person name="Tunlid A."/>
        </authorList>
    </citation>
    <scope>NUCLEOTIDE SEQUENCE [LARGE SCALE GENOMIC DNA]</scope>
    <source>
        <strain evidence="1 2">CBS 101986</strain>
    </source>
</reference>
<sequence>MGGSAFSAILAASSFPRLPPVVYRNLKASLIPTLGQYYRHVTVPAEGPEKVDYGDLDLLVVLPKAPFNDNRSGSTATVPHDIIKKALGATLSNEMEGNRTSNYGIPVRVGEWSAFGLAKDEERLREEAVNGEIFYQVDVRVCSDLNEWNRVGFFHSYGDMGMILGLLARNSGLHLGLLGLKLANPPNPSFELSTSFDDIVKFLGIPMDTYNAGFQTRRAVFEWIASSHLLDPNDFRLSGQGFTKVKKDRIMYAEFVEWVQQRNSSRGADVDLVVTPEAREERHARIRAAALDFFGKTREYELMLQEKSSSKKLKKSWSGSRVRDWTELGEYWSGVKRIMDEVRSRLGGDPGVLAYLDENGDDSLKELVLEVKEDLGIRSIPPSDSPTIHQEGTSSS</sequence>
<organism evidence="1 2">
    <name type="scientific">Psilocybe cf. subviscida</name>
    <dbReference type="NCBI Taxonomy" id="2480587"/>
    <lineage>
        <taxon>Eukaryota</taxon>
        <taxon>Fungi</taxon>
        <taxon>Dikarya</taxon>
        <taxon>Basidiomycota</taxon>
        <taxon>Agaricomycotina</taxon>
        <taxon>Agaricomycetes</taxon>
        <taxon>Agaricomycetidae</taxon>
        <taxon>Agaricales</taxon>
        <taxon>Agaricineae</taxon>
        <taxon>Strophariaceae</taxon>
        <taxon>Psilocybe</taxon>
    </lineage>
</organism>
<protein>
    <submittedName>
        <fullName evidence="1">Uncharacterized protein</fullName>
    </submittedName>
</protein>
<dbReference type="Proteomes" id="UP000567179">
    <property type="component" value="Unassembled WGS sequence"/>
</dbReference>